<dbReference type="EMBL" id="JAAXOQ010000003">
    <property type="protein sequence ID" value="NKY17464.1"/>
    <property type="molecule type" value="Genomic_DNA"/>
</dbReference>
<dbReference type="Proteomes" id="UP000582646">
    <property type="component" value="Unassembled WGS sequence"/>
</dbReference>
<feature type="signal peptide" evidence="1">
    <location>
        <begin position="1"/>
        <end position="26"/>
    </location>
</feature>
<keyword evidence="1" id="KW-0732">Signal</keyword>
<evidence type="ECO:0000313" key="3">
    <source>
        <dbReference type="EMBL" id="NKY17464.1"/>
    </source>
</evidence>
<sequence length="122" mass="11774">MKHSLKRAGAVAVAVAAVGASTFAAAGTASASGDYGALALNTSTGAASYAVNYSSYSAASSAARASCGYGCRTVAQFANGCGAIAESSSYWGYGTGSDLGTAQNYAIASAGGGSVYYWACTG</sequence>
<evidence type="ECO:0000256" key="1">
    <source>
        <dbReference type="SAM" id="SignalP"/>
    </source>
</evidence>
<keyword evidence="4" id="KW-1185">Reference proteome</keyword>
<name>A0A846WX70_9ACTN</name>
<proteinExistence type="predicted"/>
<accession>A0A846WX70</accession>
<evidence type="ECO:0000313" key="4">
    <source>
        <dbReference type="Proteomes" id="UP000582646"/>
    </source>
</evidence>
<dbReference type="AlphaFoldDB" id="A0A846WX70"/>
<evidence type="ECO:0000259" key="2">
    <source>
        <dbReference type="Pfam" id="PF13827"/>
    </source>
</evidence>
<gene>
    <name evidence="3" type="ORF">HF999_03615</name>
</gene>
<organism evidence="3 4">
    <name type="scientific">Tsukamurella spumae</name>
    <dbReference type="NCBI Taxonomy" id="44753"/>
    <lineage>
        <taxon>Bacteria</taxon>
        <taxon>Bacillati</taxon>
        <taxon>Actinomycetota</taxon>
        <taxon>Actinomycetes</taxon>
        <taxon>Mycobacteriales</taxon>
        <taxon>Tsukamurellaceae</taxon>
        <taxon>Tsukamurella</taxon>
    </lineage>
</organism>
<feature type="chain" id="PRO_5038514760" evidence="1">
    <location>
        <begin position="27"/>
        <end position="122"/>
    </location>
</feature>
<comment type="caution">
    <text evidence="3">The sequence shown here is derived from an EMBL/GenBank/DDBJ whole genome shotgun (WGS) entry which is preliminary data.</text>
</comment>
<protein>
    <submittedName>
        <fullName evidence="3">DUF4189 domain-containing protein</fullName>
    </submittedName>
</protein>
<dbReference type="RefSeq" id="WP_168544553.1">
    <property type="nucleotide sequence ID" value="NZ_BAAAKS010000002.1"/>
</dbReference>
<reference evidence="3 4" key="1">
    <citation type="submission" date="2020-04" db="EMBL/GenBank/DDBJ databases">
        <title>MicrobeNet Type strains.</title>
        <authorList>
            <person name="Nicholson A.C."/>
        </authorList>
    </citation>
    <scope>NUCLEOTIDE SEQUENCE [LARGE SCALE GENOMIC DNA]</scope>
    <source>
        <strain evidence="3 4">DSM 44113</strain>
    </source>
</reference>
<dbReference type="Pfam" id="PF13827">
    <property type="entry name" value="DUF4189"/>
    <property type="match status" value="1"/>
</dbReference>
<dbReference type="InterPro" id="IPR025240">
    <property type="entry name" value="DUF4189"/>
</dbReference>
<feature type="domain" description="DUF4189" evidence="2">
    <location>
        <begin position="35"/>
        <end position="120"/>
    </location>
</feature>